<dbReference type="KEGG" id="rah:Rahaq_0261"/>
<accession>A0A0H3F9V0</accession>
<sequence>MGSFVCSKAATGSHCALRSVSIAIFTEKLSLSCLFPVQNVTK</sequence>
<reference evidence="2" key="1">
    <citation type="submission" date="2011-01" db="EMBL/GenBank/DDBJ databases">
        <title>Complete sequence of chromosome of Rahnella sp. Y9602.</title>
        <authorList>
            <consortium name="US DOE Joint Genome Institute"/>
            <person name="Lucas S."/>
            <person name="Copeland A."/>
            <person name="Lapidus A."/>
            <person name="Cheng J.-F."/>
            <person name="Goodwin L."/>
            <person name="Pitluck S."/>
            <person name="Lu M."/>
            <person name="Detter J.C."/>
            <person name="Han C."/>
            <person name="Tapia R."/>
            <person name="Land M."/>
            <person name="Hauser L."/>
            <person name="Kyrpides N."/>
            <person name="Ivanova N."/>
            <person name="Ovchinnikova G."/>
            <person name="Pagani I."/>
            <person name="Sobecky P.A."/>
            <person name="Martinez R.J."/>
            <person name="Woyke T."/>
        </authorList>
    </citation>
    <scope>NUCLEOTIDE SEQUENCE [LARGE SCALE GENOMIC DNA]</scope>
    <source>
        <strain evidence="2">Y9602</strain>
    </source>
</reference>
<proteinExistence type="predicted"/>
<dbReference type="AlphaFoldDB" id="A0A0H3F9V0"/>
<organism evidence="1 2">
    <name type="scientific">Rahnella sp. (strain Y9602)</name>
    <dbReference type="NCBI Taxonomy" id="2703885"/>
    <lineage>
        <taxon>Bacteria</taxon>
        <taxon>Pseudomonadati</taxon>
        <taxon>Pseudomonadota</taxon>
        <taxon>Gammaproteobacteria</taxon>
        <taxon>Enterobacterales</taxon>
        <taxon>Yersiniaceae</taxon>
        <taxon>Rahnella</taxon>
    </lineage>
</organism>
<dbReference type="HOGENOM" id="CLU_3256802_0_0_6"/>
<reference evidence="1 2" key="2">
    <citation type="journal article" date="2012" name="J. Bacteriol.">
        <title>Complete Genome Sequence of Rahnella sp. Strain Y9602, a Gammaproteobacterium Isolate from Metal- and Radionuclide-Contaminated Soil.</title>
        <authorList>
            <person name="Martinez R.J."/>
            <person name="Bruce D."/>
            <person name="Detter C."/>
            <person name="Goodwin L.A."/>
            <person name="Han J."/>
            <person name="Han C.S."/>
            <person name="Held B."/>
            <person name="Land M.L."/>
            <person name="Mikhailova N."/>
            <person name="Nolan M."/>
            <person name="Pennacchio L."/>
            <person name="Pitluck S."/>
            <person name="Tapia R."/>
            <person name="Woyke T."/>
            <person name="Sobecky P.A."/>
        </authorList>
    </citation>
    <scope>NUCLEOTIDE SEQUENCE [LARGE SCALE GENOMIC DNA]</scope>
    <source>
        <strain evidence="1 2">Y9602</strain>
    </source>
</reference>
<evidence type="ECO:0000313" key="2">
    <source>
        <dbReference type="Proteomes" id="UP000007257"/>
    </source>
</evidence>
<gene>
    <name evidence="1" type="ordered locus">Rahaq_0261</name>
</gene>
<dbReference type="EMBL" id="CP002505">
    <property type="protein sequence ID" value="ADW71891.1"/>
    <property type="molecule type" value="Genomic_DNA"/>
</dbReference>
<evidence type="ECO:0000313" key="1">
    <source>
        <dbReference type="EMBL" id="ADW71891.1"/>
    </source>
</evidence>
<protein>
    <submittedName>
        <fullName evidence="1">Uncharacterized protein</fullName>
    </submittedName>
</protein>
<dbReference type="Proteomes" id="UP000007257">
    <property type="component" value="Chromosome"/>
</dbReference>
<name>A0A0H3F9V0_RAHSY</name>